<name>A0ACC2UBL6_9FUNG</name>
<comment type="caution">
    <text evidence="1">The sequence shown here is derived from an EMBL/GenBank/DDBJ whole genome shotgun (WGS) entry which is preliminary data.</text>
</comment>
<accession>A0ACC2UBL6</accession>
<dbReference type="EMBL" id="QTSX02000870">
    <property type="protein sequence ID" value="KAJ9084208.1"/>
    <property type="molecule type" value="Genomic_DNA"/>
</dbReference>
<sequence length="221" mass="24812">MIIATTAISILIYGIVASLFLAFEDGSPNPDDQHCNYNYIANLNSSEIKGCFMINHHIQISKNQGWVGTTNDFNLFHHTLPHPAGLPQNCQHKHQEGYILDSLETFYSFGNITTLGSMECPKFHYCLLKAYFSNKKKWSLLTKQYPSIQGNHPLPLKQELAYLKTSIILHLVVQGPASGKITFTDILLTQKNTYKHTNTFTIHTCPVSLDQTTPDGILSLS</sequence>
<keyword evidence="2" id="KW-1185">Reference proteome</keyword>
<reference evidence="1" key="1">
    <citation type="submission" date="2022-04" db="EMBL/GenBank/DDBJ databases">
        <title>Genome of the entomopathogenic fungus Entomophthora muscae.</title>
        <authorList>
            <person name="Elya C."/>
            <person name="Lovett B.R."/>
            <person name="Lee E."/>
            <person name="Macias A.M."/>
            <person name="Hajek A.E."/>
            <person name="De Bivort B.L."/>
            <person name="Kasson M.T."/>
            <person name="De Fine Licht H.H."/>
            <person name="Stajich J.E."/>
        </authorList>
    </citation>
    <scope>NUCLEOTIDE SEQUENCE</scope>
    <source>
        <strain evidence="1">Berkeley</strain>
    </source>
</reference>
<protein>
    <submittedName>
        <fullName evidence="1">Uncharacterized protein</fullName>
    </submittedName>
</protein>
<evidence type="ECO:0000313" key="2">
    <source>
        <dbReference type="Proteomes" id="UP001165960"/>
    </source>
</evidence>
<proteinExistence type="predicted"/>
<gene>
    <name evidence="1" type="ORF">DSO57_1026900</name>
</gene>
<evidence type="ECO:0000313" key="1">
    <source>
        <dbReference type="EMBL" id="KAJ9084208.1"/>
    </source>
</evidence>
<organism evidence="1 2">
    <name type="scientific">Entomophthora muscae</name>
    <dbReference type="NCBI Taxonomy" id="34485"/>
    <lineage>
        <taxon>Eukaryota</taxon>
        <taxon>Fungi</taxon>
        <taxon>Fungi incertae sedis</taxon>
        <taxon>Zoopagomycota</taxon>
        <taxon>Entomophthoromycotina</taxon>
        <taxon>Entomophthoromycetes</taxon>
        <taxon>Entomophthorales</taxon>
        <taxon>Entomophthoraceae</taxon>
        <taxon>Entomophthora</taxon>
    </lineage>
</organism>
<dbReference type="Proteomes" id="UP001165960">
    <property type="component" value="Unassembled WGS sequence"/>
</dbReference>